<proteinExistence type="predicted"/>
<accession>A0A5N6E276</accession>
<dbReference type="Proteomes" id="UP000326532">
    <property type="component" value="Unassembled WGS sequence"/>
</dbReference>
<organism evidence="1 2">
    <name type="scientific">Aspergillus parasiticus</name>
    <dbReference type="NCBI Taxonomy" id="5067"/>
    <lineage>
        <taxon>Eukaryota</taxon>
        <taxon>Fungi</taxon>
        <taxon>Dikarya</taxon>
        <taxon>Ascomycota</taxon>
        <taxon>Pezizomycotina</taxon>
        <taxon>Eurotiomycetes</taxon>
        <taxon>Eurotiomycetidae</taxon>
        <taxon>Eurotiales</taxon>
        <taxon>Aspergillaceae</taxon>
        <taxon>Aspergillus</taxon>
        <taxon>Aspergillus subgen. Circumdati</taxon>
    </lineage>
</organism>
<sequence>MNGQRRGSPPLSNWSFRTLTILRTMAVTALFQSIPPSRQVLTFFLFLSFFLPSLAEVVGTSVSSNEHVNSTVQFQGS</sequence>
<gene>
    <name evidence="1" type="ORF">BDV34DRAFT_186830</name>
</gene>
<evidence type="ECO:0000313" key="2">
    <source>
        <dbReference type="Proteomes" id="UP000326532"/>
    </source>
</evidence>
<dbReference type="VEuPathDB" id="FungiDB:BDV34DRAFT_186830"/>
<dbReference type="AlphaFoldDB" id="A0A5N6E276"/>
<dbReference type="EMBL" id="ML734942">
    <property type="protein sequence ID" value="KAB8210490.1"/>
    <property type="molecule type" value="Genomic_DNA"/>
</dbReference>
<name>A0A5N6E276_ASPPA</name>
<reference evidence="1 2" key="1">
    <citation type="submission" date="2019-04" db="EMBL/GenBank/DDBJ databases">
        <title>Fungal friends and foes A comparative genomics study of 23 Aspergillus species from section Flavi.</title>
        <authorList>
            <consortium name="DOE Joint Genome Institute"/>
            <person name="Kjaerbolling I."/>
            <person name="Vesth T.C."/>
            <person name="Frisvad J.C."/>
            <person name="Nybo J.L."/>
            <person name="Theobald S."/>
            <person name="Kildgaard S."/>
            <person name="Petersen T.I."/>
            <person name="Kuo A."/>
            <person name="Sato A."/>
            <person name="Lyhne E.K."/>
            <person name="Kogle M.E."/>
            <person name="Wiebenga A."/>
            <person name="Kun R.S."/>
            <person name="Lubbers R.J."/>
            <person name="Makela M.R."/>
            <person name="Barry K."/>
            <person name="Chovatia M."/>
            <person name="Clum A."/>
            <person name="Daum C."/>
            <person name="Haridas S."/>
            <person name="He G."/>
            <person name="LaButti K."/>
            <person name="Lipzen A."/>
            <person name="Mondo S."/>
            <person name="Pangilinan J."/>
            <person name="Riley R."/>
            <person name="Salamov A."/>
            <person name="Simmons B.A."/>
            <person name="Magnuson J.K."/>
            <person name="Henrissat B."/>
            <person name="Mortensen U.H."/>
            <person name="Larsen T.O."/>
            <person name="De vries R.P."/>
            <person name="Grigoriev I.V."/>
            <person name="Machida M."/>
            <person name="Baker S.E."/>
            <person name="Andersen M.R."/>
        </authorList>
    </citation>
    <scope>NUCLEOTIDE SEQUENCE [LARGE SCALE GENOMIC DNA]</scope>
    <source>
        <strain evidence="1 2">CBS 117618</strain>
    </source>
</reference>
<protein>
    <submittedName>
        <fullName evidence="1">Uncharacterized protein</fullName>
    </submittedName>
</protein>
<evidence type="ECO:0000313" key="1">
    <source>
        <dbReference type="EMBL" id="KAB8210490.1"/>
    </source>
</evidence>
<keyword evidence="2" id="KW-1185">Reference proteome</keyword>